<dbReference type="CDD" id="cd03809">
    <property type="entry name" value="GT4_MtfB-like"/>
    <property type="match status" value="1"/>
</dbReference>
<proteinExistence type="predicted"/>
<evidence type="ECO:0000256" key="1">
    <source>
        <dbReference type="ARBA" id="ARBA00022676"/>
    </source>
</evidence>
<reference evidence="6" key="1">
    <citation type="journal article" date="2019" name="Int. J. Syst. Evol. Microbiol.">
        <title>The Global Catalogue of Microorganisms (GCM) 10K type strain sequencing project: providing services to taxonomists for standard genome sequencing and annotation.</title>
        <authorList>
            <consortium name="The Broad Institute Genomics Platform"/>
            <consortium name="The Broad Institute Genome Sequencing Center for Infectious Disease"/>
            <person name="Wu L."/>
            <person name="Ma J."/>
        </authorList>
    </citation>
    <scope>NUCLEOTIDE SEQUENCE [LARGE SCALE GENOMIC DNA]</scope>
    <source>
        <strain evidence="6">NBRC 108894</strain>
    </source>
</reference>
<dbReference type="Gene3D" id="3.40.50.2000">
    <property type="entry name" value="Glycogen Phosphorylase B"/>
    <property type="match status" value="2"/>
</dbReference>
<sequence>MARVLVNFMSYTGTKGGMETYARELYREFGRRDTGHEFIGFGSTEFMERDHSWFPGEVISSGFSGENRYAWAFAELFMVSRAARRRGADLIHAPATLGPWRSRMPAVYTMHDMLYFRAPELMATPFYTRPMRWLEKRAASNATLILTDSVASAEDIGRYLRFPRDAVDVIPLAGTMPVQVSGDPGPRERDLLLAVGNRLPHKNFAGLVRAMATIPVDQRPRLIITGSRGDDPLRPLVDDLGVGDAVELKGWVDETELQWLYEHASALMVPNYCDGFCLPALEAMLVGLPVLMSDIPVYHEVGGEAVGYFDPTDDRSIAAAMLKAAAEPDWLAELSTLGRARTALFTWQKTADATLSAFDRALADPRRAMSVRRRAVR</sequence>
<comment type="caution">
    <text evidence="5">The sequence shown here is derived from an EMBL/GenBank/DDBJ whole genome shotgun (WGS) entry which is preliminary data.</text>
</comment>
<dbReference type="RefSeq" id="WP_284253228.1">
    <property type="nucleotide sequence ID" value="NZ_BAAAQO010000003.1"/>
</dbReference>
<keyword evidence="1" id="KW-0328">Glycosyltransferase</keyword>
<evidence type="ECO:0000256" key="2">
    <source>
        <dbReference type="ARBA" id="ARBA00022679"/>
    </source>
</evidence>
<accession>A0ABQ6K0W3</accession>
<dbReference type="InterPro" id="IPR028098">
    <property type="entry name" value="Glyco_trans_4-like_N"/>
</dbReference>
<dbReference type="EMBL" id="BSVB01000001">
    <property type="protein sequence ID" value="GMA94245.1"/>
    <property type="molecule type" value="Genomic_DNA"/>
</dbReference>
<organism evidence="5 6">
    <name type="scientific">Pseudolysinimonas kribbensis</name>
    <dbReference type="NCBI Taxonomy" id="433641"/>
    <lineage>
        <taxon>Bacteria</taxon>
        <taxon>Bacillati</taxon>
        <taxon>Actinomycetota</taxon>
        <taxon>Actinomycetes</taxon>
        <taxon>Micrococcales</taxon>
        <taxon>Microbacteriaceae</taxon>
        <taxon>Pseudolysinimonas</taxon>
    </lineage>
</organism>
<dbReference type="PANTHER" id="PTHR46401:SF2">
    <property type="entry name" value="GLYCOSYLTRANSFERASE WBBK-RELATED"/>
    <property type="match status" value="1"/>
</dbReference>
<dbReference type="Pfam" id="PF13439">
    <property type="entry name" value="Glyco_transf_4"/>
    <property type="match status" value="1"/>
</dbReference>
<keyword evidence="2" id="KW-0808">Transferase</keyword>
<dbReference type="Pfam" id="PF00534">
    <property type="entry name" value="Glycos_transf_1"/>
    <property type="match status" value="1"/>
</dbReference>
<protein>
    <recommendedName>
        <fullName evidence="7">D-inositol 3-phosphate glycosyltransferase</fullName>
    </recommendedName>
</protein>
<dbReference type="InterPro" id="IPR001296">
    <property type="entry name" value="Glyco_trans_1"/>
</dbReference>
<dbReference type="SUPFAM" id="SSF53756">
    <property type="entry name" value="UDP-Glycosyltransferase/glycogen phosphorylase"/>
    <property type="match status" value="1"/>
</dbReference>
<dbReference type="Proteomes" id="UP001157034">
    <property type="component" value="Unassembled WGS sequence"/>
</dbReference>
<evidence type="ECO:0000313" key="5">
    <source>
        <dbReference type="EMBL" id="GMA94245.1"/>
    </source>
</evidence>
<feature type="domain" description="Glycosyltransferase subfamily 4-like N-terminal" evidence="4">
    <location>
        <begin position="16"/>
        <end position="171"/>
    </location>
</feature>
<evidence type="ECO:0008006" key="7">
    <source>
        <dbReference type="Google" id="ProtNLM"/>
    </source>
</evidence>
<feature type="domain" description="Glycosyl transferase family 1" evidence="3">
    <location>
        <begin position="188"/>
        <end position="329"/>
    </location>
</feature>
<evidence type="ECO:0000313" key="6">
    <source>
        <dbReference type="Proteomes" id="UP001157034"/>
    </source>
</evidence>
<dbReference type="PANTHER" id="PTHR46401">
    <property type="entry name" value="GLYCOSYLTRANSFERASE WBBK-RELATED"/>
    <property type="match status" value="1"/>
</dbReference>
<keyword evidence="6" id="KW-1185">Reference proteome</keyword>
<gene>
    <name evidence="5" type="ORF">GCM10025881_10690</name>
</gene>
<evidence type="ECO:0000259" key="3">
    <source>
        <dbReference type="Pfam" id="PF00534"/>
    </source>
</evidence>
<name>A0ABQ6K0W3_9MICO</name>
<evidence type="ECO:0000259" key="4">
    <source>
        <dbReference type="Pfam" id="PF13439"/>
    </source>
</evidence>